<evidence type="ECO:0000313" key="2">
    <source>
        <dbReference type="EMBL" id="KAK9808289.1"/>
    </source>
</evidence>
<sequence length="99" mass="10695">MGPFDFKSVSVRPEAAPALLPAQGSALPRTDCEDDDKLPALIEESQQRGTGHRSLYDTHDYAQKQQCAQVGCNFSNIHGSNSACLGVRKGAQPPRPDRS</sequence>
<keyword evidence="3" id="KW-1185">Reference proteome</keyword>
<comment type="caution">
    <text evidence="2">The sequence shown here is derived from an EMBL/GenBank/DDBJ whole genome shotgun (WGS) entry which is preliminary data.</text>
</comment>
<accession>A0AAW1PK63</accession>
<proteinExistence type="predicted"/>
<dbReference type="EMBL" id="JALJOQ010000025">
    <property type="protein sequence ID" value="KAK9808289.1"/>
    <property type="molecule type" value="Genomic_DNA"/>
</dbReference>
<name>A0AAW1PK63_9CHLO</name>
<dbReference type="Proteomes" id="UP001465755">
    <property type="component" value="Unassembled WGS sequence"/>
</dbReference>
<organism evidence="2 3">
    <name type="scientific">Symbiochloris irregularis</name>
    <dbReference type="NCBI Taxonomy" id="706552"/>
    <lineage>
        <taxon>Eukaryota</taxon>
        <taxon>Viridiplantae</taxon>
        <taxon>Chlorophyta</taxon>
        <taxon>core chlorophytes</taxon>
        <taxon>Trebouxiophyceae</taxon>
        <taxon>Trebouxiales</taxon>
        <taxon>Trebouxiaceae</taxon>
        <taxon>Symbiochloris</taxon>
    </lineage>
</organism>
<gene>
    <name evidence="2" type="ORF">WJX73_008356</name>
</gene>
<evidence type="ECO:0000256" key="1">
    <source>
        <dbReference type="SAM" id="MobiDB-lite"/>
    </source>
</evidence>
<protein>
    <submittedName>
        <fullName evidence="2">Uncharacterized protein</fullName>
    </submittedName>
</protein>
<feature type="region of interest" description="Disordered" evidence="1">
    <location>
        <begin position="1"/>
        <end position="57"/>
    </location>
</feature>
<reference evidence="2 3" key="1">
    <citation type="journal article" date="2024" name="Nat. Commun.">
        <title>Phylogenomics reveals the evolutionary origins of lichenization in chlorophyte algae.</title>
        <authorList>
            <person name="Puginier C."/>
            <person name="Libourel C."/>
            <person name="Otte J."/>
            <person name="Skaloud P."/>
            <person name="Haon M."/>
            <person name="Grisel S."/>
            <person name="Petersen M."/>
            <person name="Berrin J.G."/>
            <person name="Delaux P.M."/>
            <person name="Dal Grande F."/>
            <person name="Keller J."/>
        </authorList>
    </citation>
    <scope>NUCLEOTIDE SEQUENCE [LARGE SCALE GENOMIC DNA]</scope>
    <source>
        <strain evidence="2 3">SAG 2036</strain>
    </source>
</reference>
<evidence type="ECO:0000313" key="3">
    <source>
        <dbReference type="Proteomes" id="UP001465755"/>
    </source>
</evidence>
<dbReference type="AlphaFoldDB" id="A0AAW1PK63"/>